<feature type="transmembrane region" description="Helical" evidence="1">
    <location>
        <begin position="16"/>
        <end position="36"/>
    </location>
</feature>
<protein>
    <submittedName>
        <fullName evidence="3">LysM peptidoglycan-binding domain-containing protein</fullName>
    </submittedName>
</protein>
<name>A0AAE3HDH8_9FIRM</name>
<dbReference type="PROSITE" id="PS51782">
    <property type="entry name" value="LYSM"/>
    <property type="match status" value="1"/>
</dbReference>
<dbReference type="CDD" id="cd00118">
    <property type="entry name" value="LysM"/>
    <property type="match status" value="1"/>
</dbReference>
<dbReference type="InterPro" id="IPR036779">
    <property type="entry name" value="LysM_dom_sf"/>
</dbReference>
<feature type="domain" description="LysM" evidence="2">
    <location>
        <begin position="48"/>
        <end position="98"/>
    </location>
</feature>
<gene>
    <name evidence="3" type="ORF">NSA47_03625</name>
</gene>
<dbReference type="Gene3D" id="3.10.350.10">
    <property type="entry name" value="LysM domain"/>
    <property type="match status" value="1"/>
</dbReference>
<dbReference type="SUPFAM" id="SSF54106">
    <property type="entry name" value="LysM domain"/>
    <property type="match status" value="1"/>
</dbReference>
<dbReference type="Pfam" id="PF01476">
    <property type="entry name" value="LysM"/>
    <property type="match status" value="1"/>
</dbReference>
<dbReference type="InterPro" id="IPR018392">
    <property type="entry name" value="LysM"/>
</dbReference>
<keyword evidence="1" id="KW-0472">Membrane</keyword>
<keyword evidence="4" id="KW-1185">Reference proteome</keyword>
<dbReference type="Proteomes" id="UP001205748">
    <property type="component" value="Unassembled WGS sequence"/>
</dbReference>
<comment type="caution">
    <text evidence="3">The sequence shown here is derived from an EMBL/GenBank/DDBJ whole genome shotgun (WGS) entry which is preliminary data.</text>
</comment>
<keyword evidence="1" id="KW-1133">Transmembrane helix</keyword>
<keyword evidence="1" id="KW-0812">Transmembrane</keyword>
<sequence length="102" mass="11813">MILNGTKIVIKNKKRFFLFLTCISLISLIALNFIFLDKAEGYEKNALQIVTVSRGDTLWDIVSQYSSKREDIREQIYHIKIINDLETSYIYPGQQLLIPTGE</sequence>
<dbReference type="RefSeq" id="WP_257529537.1">
    <property type="nucleotide sequence ID" value="NZ_JANKAS010000002.1"/>
</dbReference>
<proteinExistence type="predicted"/>
<evidence type="ECO:0000259" key="2">
    <source>
        <dbReference type="PROSITE" id="PS51782"/>
    </source>
</evidence>
<accession>A0AAE3HDH8</accession>
<evidence type="ECO:0000313" key="4">
    <source>
        <dbReference type="Proteomes" id="UP001205748"/>
    </source>
</evidence>
<evidence type="ECO:0000256" key="1">
    <source>
        <dbReference type="SAM" id="Phobius"/>
    </source>
</evidence>
<dbReference type="AlphaFoldDB" id="A0AAE3HDH8"/>
<organism evidence="3 4">
    <name type="scientific">Irregularibacter muris</name>
    <dbReference type="NCBI Taxonomy" id="1796619"/>
    <lineage>
        <taxon>Bacteria</taxon>
        <taxon>Bacillati</taxon>
        <taxon>Bacillota</taxon>
        <taxon>Clostridia</taxon>
        <taxon>Eubacteriales</taxon>
        <taxon>Eubacteriaceae</taxon>
        <taxon>Irregularibacter</taxon>
    </lineage>
</organism>
<evidence type="ECO:0000313" key="3">
    <source>
        <dbReference type="EMBL" id="MCR1898076.1"/>
    </source>
</evidence>
<reference evidence="3" key="1">
    <citation type="submission" date="2022-07" db="EMBL/GenBank/DDBJ databases">
        <title>Enhanced cultured diversity of the mouse gut microbiota enables custom-made synthetic communities.</title>
        <authorList>
            <person name="Afrizal A."/>
        </authorList>
    </citation>
    <scope>NUCLEOTIDE SEQUENCE</scope>
    <source>
        <strain evidence="3">DSM 28593</strain>
    </source>
</reference>
<dbReference type="EMBL" id="JANKAS010000002">
    <property type="protein sequence ID" value="MCR1898076.1"/>
    <property type="molecule type" value="Genomic_DNA"/>
</dbReference>